<dbReference type="RefSeq" id="WP_241988304.1">
    <property type="nucleotide sequence ID" value="NZ_FOYN01000001.1"/>
</dbReference>
<keyword evidence="1" id="KW-0812">Transmembrane</keyword>
<reference evidence="3" key="1">
    <citation type="submission" date="2016-10" db="EMBL/GenBank/DDBJ databases">
        <authorList>
            <person name="Varghese N."/>
            <person name="Submissions S."/>
        </authorList>
    </citation>
    <scope>NUCLEOTIDE SEQUENCE [LARGE SCALE GENOMIC DNA]</scope>
    <source>
        <strain evidence="3">RD 26</strain>
    </source>
</reference>
<keyword evidence="1" id="KW-0472">Membrane</keyword>
<sequence>MAVDAPYAGVEGLGPGIVPPVRRPVHLLGGLGFVSTALIERFDASVGRLLRYNLRLPAALPLGVEIYLLSDLVLGQGVDDVPLVVGTVFLSGLYVNFAYKRLAALARRLLPPESGRSEGGTGQGGN</sequence>
<feature type="transmembrane region" description="Helical" evidence="1">
    <location>
        <begin position="81"/>
        <end position="99"/>
    </location>
</feature>
<dbReference type="AlphaFoldDB" id="A0A1I6FLA5"/>
<keyword evidence="1" id="KW-1133">Transmembrane helix</keyword>
<proteinExistence type="predicted"/>
<name>A0A1I6FLA5_HALSD</name>
<evidence type="ECO:0000313" key="2">
    <source>
        <dbReference type="EMBL" id="SFR30678.1"/>
    </source>
</evidence>
<dbReference type="EMBL" id="FOYN01000001">
    <property type="protein sequence ID" value="SFR30678.1"/>
    <property type="molecule type" value="Genomic_DNA"/>
</dbReference>
<gene>
    <name evidence="2" type="ORF">SAMN04487937_0506</name>
</gene>
<protein>
    <submittedName>
        <fullName evidence="2">Uncharacterized protein</fullName>
    </submittedName>
</protein>
<keyword evidence="3" id="KW-1185">Reference proteome</keyword>
<accession>A0A1I6FLA5</accession>
<evidence type="ECO:0000256" key="1">
    <source>
        <dbReference type="SAM" id="Phobius"/>
    </source>
</evidence>
<organism evidence="2 3">
    <name type="scientific">Halorubrum sodomense</name>
    <dbReference type="NCBI Taxonomy" id="35743"/>
    <lineage>
        <taxon>Archaea</taxon>
        <taxon>Methanobacteriati</taxon>
        <taxon>Methanobacteriota</taxon>
        <taxon>Stenosarchaea group</taxon>
        <taxon>Halobacteria</taxon>
        <taxon>Halobacteriales</taxon>
        <taxon>Haloferacaceae</taxon>
        <taxon>Halorubrum</taxon>
    </lineage>
</organism>
<dbReference type="Proteomes" id="UP000198932">
    <property type="component" value="Unassembled WGS sequence"/>
</dbReference>
<evidence type="ECO:0000313" key="3">
    <source>
        <dbReference type="Proteomes" id="UP000198932"/>
    </source>
</evidence>